<evidence type="ECO:0000259" key="16">
    <source>
        <dbReference type="Pfam" id="PF04810"/>
    </source>
</evidence>
<evidence type="ECO:0000313" key="21">
    <source>
        <dbReference type="Proteomes" id="UP001489004"/>
    </source>
</evidence>
<keyword evidence="9 14" id="KW-0653">Protein transport</keyword>
<accession>A0AAW1Q0V1</accession>
<feature type="domain" description="Sec23/Sec24 trunk" evidence="17">
    <location>
        <begin position="120"/>
        <end position="388"/>
    </location>
</feature>
<evidence type="ECO:0000256" key="8">
    <source>
        <dbReference type="ARBA" id="ARBA00022892"/>
    </source>
</evidence>
<evidence type="ECO:0000256" key="6">
    <source>
        <dbReference type="ARBA" id="ARBA00022824"/>
    </source>
</evidence>
<dbReference type="Gene3D" id="2.30.30.380">
    <property type="entry name" value="Zn-finger domain of Sec23/24"/>
    <property type="match status" value="1"/>
</dbReference>
<comment type="caution">
    <text evidence="20">The sequence shown here is derived from an EMBL/GenBank/DDBJ whole genome shotgun (WGS) entry which is preliminary data.</text>
</comment>
<dbReference type="GO" id="GO:0030127">
    <property type="term" value="C:COPII vesicle coat"/>
    <property type="evidence" value="ECO:0007669"/>
    <property type="project" value="InterPro"/>
</dbReference>
<gene>
    <name evidence="20" type="ORF">WJX72_000474</name>
</gene>
<dbReference type="InterPro" id="IPR029006">
    <property type="entry name" value="ADF-H/Gelsolin-like_dom_sf"/>
</dbReference>
<dbReference type="InterPro" id="IPR007123">
    <property type="entry name" value="Gelsolin-like_dom"/>
</dbReference>
<keyword evidence="7 14" id="KW-0862">Zinc</keyword>
<comment type="similarity">
    <text evidence="2 14">Belongs to the SEC23/SEC24 family. SEC23 subfamily.</text>
</comment>
<dbReference type="InterPro" id="IPR012990">
    <property type="entry name" value="Beta-sandwich_Sec23_24"/>
</dbReference>
<evidence type="ECO:0000256" key="2">
    <source>
        <dbReference type="ARBA" id="ARBA00009210"/>
    </source>
</evidence>
<dbReference type="Pfam" id="PF04810">
    <property type="entry name" value="zf-Sec23_Sec24"/>
    <property type="match status" value="1"/>
</dbReference>
<keyword evidence="5 14" id="KW-0479">Metal-binding</keyword>
<evidence type="ECO:0000256" key="5">
    <source>
        <dbReference type="ARBA" id="ARBA00022723"/>
    </source>
</evidence>
<evidence type="ECO:0000259" key="17">
    <source>
        <dbReference type="Pfam" id="PF04811"/>
    </source>
</evidence>
<dbReference type="PANTHER" id="PTHR11141:SF0">
    <property type="entry name" value="PROTEIN TRANSPORT PROTEIN SEC23"/>
    <property type="match status" value="1"/>
</dbReference>
<dbReference type="Gene3D" id="3.40.50.410">
    <property type="entry name" value="von Willebrand factor, type A domain"/>
    <property type="match status" value="1"/>
</dbReference>
<feature type="domain" description="Gelsolin-like" evidence="15">
    <location>
        <begin position="636"/>
        <end position="722"/>
    </location>
</feature>
<evidence type="ECO:0000259" key="15">
    <source>
        <dbReference type="Pfam" id="PF00626"/>
    </source>
</evidence>
<evidence type="ECO:0000256" key="1">
    <source>
        <dbReference type="ARBA" id="ARBA00004255"/>
    </source>
</evidence>
<dbReference type="GO" id="GO:0008270">
    <property type="term" value="F:zinc ion binding"/>
    <property type="evidence" value="ECO:0007669"/>
    <property type="project" value="InterPro"/>
</dbReference>
<keyword evidence="11 14" id="KW-0472">Membrane</keyword>
<dbReference type="GO" id="GO:0000139">
    <property type="term" value="C:Golgi membrane"/>
    <property type="evidence" value="ECO:0007669"/>
    <property type="project" value="UniProtKB-SubCell"/>
</dbReference>
<dbReference type="Pfam" id="PF04815">
    <property type="entry name" value="Sec23_helical"/>
    <property type="match status" value="1"/>
</dbReference>
<dbReference type="InterPro" id="IPR036174">
    <property type="entry name" value="Znf_Sec23_Sec24_sf"/>
</dbReference>
<keyword evidence="6 14" id="KW-0256">Endoplasmic reticulum</keyword>
<dbReference type="InterPro" id="IPR037364">
    <property type="entry name" value="Sec23"/>
</dbReference>
<dbReference type="FunFam" id="3.40.20.10:FF:000041">
    <property type="entry name" value="Protein transport protein SEC23"/>
    <property type="match status" value="1"/>
</dbReference>
<dbReference type="InterPro" id="IPR036175">
    <property type="entry name" value="Sec23/24_helical_dom_sf"/>
</dbReference>
<name>A0AAW1Q0V1_9CHLO</name>
<feature type="domain" description="Zinc finger Sec23/Sec24-type" evidence="16">
    <location>
        <begin position="52"/>
        <end position="90"/>
    </location>
</feature>
<sequence>MTDFEALDANLRLSWNVWPNSRLEATKSVIPFGALYTPNKVLPDMPVVQYEPVPCKSCGAFLNPYARVDFAGRIWICPFCHTRNHFPAHYQGISEQNLPAELFPNYCTIEYQLAHNKPVMPPAYVFVVDTCLPEDELATCRTALTQALQMIPEYAQVGLVTYGTHVHVHELGFAECAKSYVFQGSKEYTPQAVQDQLGLGASKAVRQPPSPAKPQLAQASPAARFVLPLSDCEFVISGVLDELQRDAFPTLADHRPARCTGTALQVASALMGACLPAGSCAARLLLFVGGPSTEGGGKVVDKELLEPIRSHKDLAKDSAPHFKKAVRFYDSLAVQLVGQGHSLDVFACSLDQVGLAEMKRAVEHTGGMVVQTDSFHNSVFKDSFKRVFAKPTEEGHLGIASNATFEVIPSKDVKVSGLLGPASTMEKKGVAVADAPMGMGGTTMWKLAGLDSRTTLSIFFEIVANAKDQQDASLAAQSSQEFFVQFITKYLHGEGTMRCRVTTFSRRWTDGTNLQDLIAGFDQEAAAVLIARIATYKMETEEDFDATRWLDRTLIRLASRFGDFRKEDPASFQLSPNMSYFPQFMFNLRRSQFVQVFGSSPDETAYCRLVLNRETVADAMVMIQPQLTSYGMGSTVEPVLLDVLSILPDRVLVLDSYFYVVVFHGTTIAQWRKAEYHLQPEHAAFAELLQLPMADAEALIQKRFPVPRLVDCDQNGSQARFLLAKLNPSATYNTSSSMSSEVIMTDDVSLQVFTDHLKKLAVQA</sequence>
<evidence type="ECO:0000259" key="19">
    <source>
        <dbReference type="Pfam" id="PF08033"/>
    </source>
</evidence>
<dbReference type="FunFam" id="3.40.50.410:FF:000008">
    <property type="entry name" value="Protein transport protein SEC23"/>
    <property type="match status" value="1"/>
</dbReference>
<evidence type="ECO:0000256" key="7">
    <source>
        <dbReference type="ARBA" id="ARBA00022833"/>
    </source>
</evidence>
<dbReference type="AlphaFoldDB" id="A0AAW1Q0V1"/>
<feature type="domain" description="Sec23/Sec24 beta-sandwich" evidence="19">
    <location>
        <begin position="401"/>
        <end position="509"/>
    </location>
</feature>
<dbReference type="SUPFAM" id="SSF53300">
    <property type="entry name" value="vWA-like"/>
    <property type="match status" value="1"/>
</dbReference>
<dbReference type="SUPFAM" id="SSF81995">
    <property type="entry name" value="beta-sandwich domain of Sec23/24"/>
    <property type="match status" value="1"/>
</dbReference>
<evidence type="ECO:0000256" key="4">
    <source>
        <dbReference type="ARBA" id="ARBA00022448"/>
    </source>
</evidence>
<dbReference type="SUPFAM" id="SSF82919">
    <property type="entry name" value="Zn-finger domain of Sec23/24"/>
    <property type="match status" value="1"/>
</dbReference>
<dbReference type="Gene3D" id="1.20.120.730">
    <property type="entry name" value="Sec23/Sec24 helical domain"/>
    <property type="match status" value="1"/>
</dbReference>
<dbReference type="GO" id="GO:0005789">
    <property type="term" value="C:endoplasmic reticulum membrane"/>
    <property type="evidence" value="ECO:0007669"/>
    <property type="project" value="UniProtKB-SubCell"/>
</dbReference>
<dbReference type="EMBL" id="JALJOR010000007">
    <property type="protein sequence ID" value="KAK9814088.1"/>
    <property type="molecule type" value="Genomic_DNA"/>
</dbReference>
<dbReference type="Gene3D" id="3.40.20.10">
    <property type="entry name" value="Severin"/>
    <property type="match status" value="1"/>
</dbReference>
<dbReference type="GO" id="GO:0090110">
    <property type="term" value="P:COPII-coated vesicle cargo loading"/>
    <property type="evidence" value="ECO:0007669"/>
    <property type="project" value="TreeGrafter"/>
</dbReference>
<evidence type="ECO:0000256" key="12">
    <source>
        <dbReference type="ARBA" id="ARBA00023329"/>
    </source>
</evidence>
<keyword evidence="4 14" id="KW-0813">Transport</keyword>
<dbReference type="Pfam" id="PF04811">
    <property type="entry name" value="Sec23_trunk"/>
    <property type="match status" value="1"/>
</dbReference>
<keyword evidence="14" id="KW-0963">Cytoplasm</keyword>
<dbReference type="PANTHER" id="PTHR11141">
    <property type="entry name" value="PROTEIN TRANSPORT PROTEIN SEC23"/>
    <property type="match status" value="1"/>
</dbReference>
<evidence type="ECO:0000259" key="18">
    <source>
        <dbReference type="Pfam" id="PF04815"/>
    </source>
</evidence>
<dbReference type="Pfam" id="PF00626">
    <property type="entry name" value="Gelsolin"/>
    <property type="match status" value="1"/>
</dbReference>
<evidence type="ECO:0000256" key="10">
    <source>
        <dbReference type="ARBA" id="ARBA00023034"/>
    </source>
</evidence>
<evidence type="ECO:0000256" key="3">
    <source>
        <dbReference type="ARBA" id="ARBA00021212"/>
    </source>
</evidence>
<dbReference type="Proteomes" id="UP001489004">
    <property type="component" value="Unassembled WGS sequence"/>
</dbReference>
<evidence type="ECO:0000256" key="11">
    <source>
        <dbReference type="ARBA" id="ARBA00023136"/>
    </source>
</evidence>
<keyword evidence="8 14" id="KW-0931">ER-Golgi transport</keyword>
<organism evidence="20 21">
    <name type="scientific">[Myrmecia] bisecta</name>
    <dbReference type="NCBI Taxonomy" id="41462"/>
    <lineage>
        <taxon>Eukaryota</taxon>
        <taxon>Viridiplantae</taxon>
        <taxon>Chlorophyta</taxon>
        <taxon>core chlorophytes</taxon>
        <taxon>Trebouxiophyceae</taxon>
        <taxon>Trebouxiales</taxon>
        <taxon>Trebouxiaceae</taxon>
        <taxon>Myrmecia</taxon>
    </lineage>
</organism>
<evidence type="ECO:0000256" key="13">
    <source>
        <dbReference type="ARBA" id="ARBA00025471"/>
    </source>
</evidence>
<protein>
    <recommendedName>
        <fullName evidence="3 14">Protein transport protein SEC23</fullName>
    </recommendedName>
</protein>
<evidence type="ECO:0000256" key="9">
    <source>
        <dbReference type="ARBA" id="ARBA00022927"/>
    </source>
</evidence>
<dbReference type="InterPro" id="IPR006895">
    <property type="entry name" value="Znf_Sec23_Sec24"/>
</dbReference>
<dbReference type="SUPFAM" id="SSF82754">
    <property type="entry name" value="C-terminal, gelsolin-like domain of Sec23/24"/>
    <property type="match status" value="1"/>
</dbReference>
<reference evidence="20 21" key="1">
    <citation type="journal article" date="2024" name="Nat. Commun.">
        <title>Phylogenomics reveals the evolutionary origins of lichenization in chlorophyte algae.</title>
        <authorList>
            <person name="Puginier C."/>
            <person name="Libourel C."/>
            <person name="Otte J."/>
            <person name="Skaloud P."/>
            <person name="Haon M."/>
            <person name="Grisel S."/>
            <person name="Petersen M."/>
            <person name="Berrin J.G."/>
            <person name="Delaux P.M."/>
            <person name="Dal Grande F."/>
            <person name="Keller J."/>
        </authorList>
    </citation>
    <scope>NUCLEOTIDE SEQUENCE [LARGE SCALE GENOMIC DNA]</scope>
    <source>
        <strain evidence="20 21">SAG 2043</strain>
    </source>
</reference>
<dbReference type="GO" id="GO:0006886">
    <property type="term" value="P:intracellular protein transport"/>
    <property type="evidence" value="ECO:0007669"/>
    <property type="project" value="InterPro"/>
</dbReference>
<proteinExistence type="inferred from homology"/>
<dbReference type="Pfam" id="PF08033">
    <property type="entry name" value="Sec23_BS"/>
    <property type="match status" value="1"/>
</dbReference>
<keyword evidence="12 14" id="KW-0968">Cytoplasmic vesicle</keyword>
<dbReference type="GO" id="GO:0070971">
    <property type="term" value="C:endoplasmic reticulum exit site"/>
    <property type="evidence" value="ECO:0007669"/>
    <property type="project" value="TreeGrafter"/>
</dbReference>
<dbReference type="FunFam" id="2.30.30.380:FF:000001">
    <property type="entry name" value="Protein transport protein SEC23"/>
    <property type="match status" value="1"/>
</dbReference>
<keyword evidence="21" id="KW-1185">Reference proteome</keyword>
<dbReference type="Gene3D" id="2.60.40.1670">
    <property type="entry name" value="beta-sandwich domain of Sec23/24"/>
    <property type="match status" value="1"/>
</dbReference>
<comment type="subcellular location">
    <subcellularLocation>
        <location evidence="14">Cytoplasmic vesicle</location>
        <location evidence="14">COPII-coated vesicle membrane</location>
        <topology evidence="14">Peripheral membrane protein</topology>
        <orientation evidence="14">Cytoplasmic side</orientation>
    </subcellularLocation>
    <subcellularLocation>
        <location evidence="14">Endoplasmic reticulum membrane</location>
        <topology evidence="14">Peripheral membrane protein</topology>
        <orientation evidence="14">Cytoplasmic side</orientation>
    </subcellularLocation>
    <subcellularLocation>
        <location evidence="1">Golgi apparatus membrane</location>
        <topology evidence="1">Peripheral membrane protein</topology>
        <orientation evidence="1">Cytoplasmic side</orientation>
    </subcellularLocation>
</comment>
<evidence type="ECO:0000313" key="20">
    <source>
        <dbReference type="EMBL" id="KAK9814088.1"/>
    </source>
</evidence>
<dbReference type="InterPro" id="IPR006900">
    <property type="entry name" value="Sec23/24_helical_dom"/>
</dbReference>
<dbReference type="FunFam" id="1.20.120.730:FF:000005">
    <property type="entry name" value="Protein transport protein SEC23"/>
    <property type="match status" value="1"/>
</dbReference>
<feature type="domain" description="Sec23/Sec24 helical" evidence="18">
    <location>
        <begin position="522"/>
        <end position="620"/>
    </location>
</feature>
<dbReference type="SUPFAM" id="SSF81811">
    <property type="entry name" value="Helical domain of Sec23/24"/>
    <property type="match status" value="1"/>
</dbReference>
<dbReference type="InterPro" id="IPR036180">
    <property type="entry name" value="Gelsolin-like_dom_sf"/>
</dbReference>
<dbReference type="InterPro" id="IPR036465">
    <property type="entry name" value="vWFA_dom_sf"/>
</dbReference>
<comment type="function">
    <text evidence="13 14">Component of the coat protein complex II (COPII) which promotes the formation of transport vesicles from the endoplasmic reticulum (ER). The coat has two main functions, the physical deformation of the endoplasmic reticulum membrane into vesicles and the selection of cargo molecules.</text>
</comment>
<evidence type="ECO:0000256" key="14">
    <source>
        <dbReference type="RuleBase" id="RU365030"/>
    </source>
</evidence>
<keyword evidence="10" id="KW-0333">Golgi apparatus</keyword>
<dbReference type="InterPro" id="IPR006896">
    <property type="entry name" value="Sec23/24_trunk_dom"/>
</dbReference>
<dbReference type="GO" id="GO:0005096">
    <property type="term" value="F:GTPase activator activity"/>
    <property type="evidence" value="ECO:0007669"/>
    <property type="project" value="TreeGrafter"/>
</dbReference>